<evidence type="ECO:0000313" key="1">
    <source>
        <dbReference type="EMBL" id="CEK80490.1"/>
    </source>
</evidence>
<name>A0A0B7AKR3_9EUPU</name>
<protein>
    <submittedName>
        <fullName evidence="1">Uncharacterized protein</fullName>
    </submittedName>
</protein>
<proteinExistence type="predicted"/>
<dbReference type="AlphaFoldDB" id="A0A0B7AKR3"/>
<gene>
    <name evidence="1" type="primary">ORF121207</name>
</gene>
<dbReference type="EMBL" id="HACG01033625">
    <property type="protein sequence ID" value="CEK80490.1"/>
    <property type="molecule type" value="Transcribed_RNA"/>
</dbReference>
<sequence>MRVLSLPADVQDMHADDSCGMLLHRYSALLVQHCIPNSINHSILPSTVRFLSNRWSLGDCRKYQVSIIHHQQSDYMYFCCKSLMQD</sequence>
<reference evidence="1" key="1">
    <citation type="submission" date="2014-12" db="EMBL/GenBank/DDBJ databases">
        <title>Insight into the proteome of Arion vulgaris.</title>
        <authorList>
            <person name="Aradska J."/>
            <person name="Bulat T."/>
            <person name="Smidak R."/>
            <person name="Sarate P."/>
            <person name="Gangsoo J."/>
            <person name="Sialana F."/>
            <person name="Bilban M."/>
            <person name="Lubec G."/>
        </authorList>
    </citation>
    <scope>NUCLEOTIDE SEQUENCE</scope>
    <source>
        <tissue evidence="1">Skin</tissue>
    </source>
</reference>
<organism evidence="1">
    <name type="scientific">Arion vulgaris</name>
    <dbReference type="NCBI Taxonomy" id="1028688"/>
    <lineage>
        <taxon>Eukaryota</taxon>
        <taxon>Metazoa</taxon>
        <taxon>Spiralia</taxon>
        <taxon>Lophotrochozoa</taxon>
        <taxon>Mollusca</taxon>
        <taxon>Gastropoda</taxon>
        <taxon>Heterobranchia</taxon>
        <taxon>Euthyneura</taxon>
        <taxon>Panpulmonata</taxon>
        <taxon>Eupulmonata</taxon>
        <taxon>Stylommatophora</taxon>
        <taxon>Helicina</taxon>
        <taxon>Arionoidea</taxon>
        <taxon>Arionidae</taxon>
        <taxon>Arion</taxon>
    </lineage>
</organism>
<accession>A0A0B7AKR3</accession>